<dbReference type="STRING" id="391587.KAOT1_22526"/>
<dbReference type="GO" id="GO:0003677">
    <property type="term" value="F:DNA binding"/>
    <property type="evidence" value="ECO:0007669"/>
    <property type="project" value="InterPro"/>
</dbReference>
<feature type="domain" description="Helix-hairpin-helix DNA-binding motif class 1" evidence="1">
    <location>
        <begin position="201"/>
        <end position="220"/>
    </location>
</feature>
<organism evidence="2 3">
    <name type="scientific">Kordia algicida OT-1</name>
    <dbReference type="NCBI Taxonomy" id="391587"/>
    <lineage>
        <taxon>Bacteria</taxon>
        <taxon>Pseudomonadati</taxon>
        <taxon>Bacteroidota</taxon>
        <taxon>Flavobacteriia</taxon>
        <taxon>Flavobacteriales</taxon>
        <taxon>Flavobacteriaceae</taxon>
        <taxon>Kordia</taxon>
    </lineage>
</organism>
<dbReference type="PANTHER" id="PTHR21180:SF32">
    <property type="entry name" value="ENDONUCLEASE_EXONUCLEASE_PHOSPHATASE FAMILY DOMAIN-CONTAINING PROTEIN 1"/>
    <property type="match status" value="1"/>
</dbReference>
<dbReference type="InterPro" id="IPR010994">
    <property type="entry name" value="RuvA_2-like"/>
</dbReference>
<keyword evidence="3" id="KW-1185">Reference proteome</keyword>
<reference evidence="2 3" key="1">
    <citation type="journal article" date="2011" name="J. Bacteriol.">
        <title>Genome sequence of the algicidal bacterium Kordia algicida OT-1.</title>
        <authorList>
            <person name="Lee H.S."/>
            <person name="Kang S.G."/>
            <person name="Kwon K.K."/>
            <person name="Lee J.H."/>
            <person name="Kim S.J."/>
        </authorList>
    </citation>
    <scope>NUCLEOTIDE SEQUENCE [LARGE SCALE GENOMIC DNA]</scope>
    <source>
        <strain evidence="2 3">OT-1</strain>
    </source>
</reference>
<sequence length="360" mass="42086">MKNIKSHFTFLKAERSGILCIIALIFSVQGIYFYTNPTATNSNLFASQEVRAYQQQIDSLKLIALNTKPKRFPFNPNFISDYKGFTLGMSTEEIDRLHEFRAKNKYVNSAKEFQTITKVSDSLLNEIAPYFKFPEWVTQKKKRKQTYISKTYTKKEATILKKIDINKATVEELRKVYGIGEKLSARIVSYRTKLGGFTTKSELDKVYGLKPEVIEKIWKRFYVGEVKITKIDINKATVEELRKVYGIGEKLSVRIVNYRTKLGGFVIKTQLNDVYGLKPEVIEKVWKHFYIQKPNISKINLNNCTLEQLQKVPYIHYELADEIVNQRILREGFKNFEELSKIRNFPSDKLQIIELYLHIQ</sequence>
<proteinExistence type="predicted"/>
<evidence type="ECO:0000259" key="1">
    <source>
        <dbReference type="SMART" id="SM00278"/>
    </source>
</evidence>
<dbReference type="Proteomes" id="UP000002945">
    <property type="component" value="Unassembled WGS sequence"/>
</dbReference>
<dbReference type="OrthoDB" id="981124at2"/>
<dbReference type="EMBL" id="ABIB01000007">
    <property type="protein sequence ID" value="EDP95675.1"/>
    <property type="molecule type" value="Genomic_DNA"/>
</dbReference>
<dbReference type="Gene3D" id="1.10.150.320">
    <property type="entry name" value="Photosystem II 12 kDa extrinsic protein"/>
    <property type="match status" value="1"/>
</dbReference>
<dbReference type="SUPFAM" id="SSF47781">
    <property type="entry name" value="RuvA domain 2-like"/>
    <property type="match status" value="3"/>
</dbReference>
<dbReference type="Gene3D" id="1.10.150.280">
    <property type="entry name" value="AF1531-like domain"/>
    <property type="match status" value="2"/>
</dbReference>
<dbReference type="Pfam" id="PF12836">
    <property type="entry name" value="HHH_3"/>
    <property type="match status" value="3"/>
</dbReference>
<comment type="caution">
    <text evidence="2">The sequence shown here is derived from an EMBL/GenBank/DDBJ whole genome shotgun (WGS) entry which is preliminary data.</text>
</comment>
<evidence type="ECO:0000313" key="3">
    <source>
        <dbReference type="Proteomes" id="UP000002945"/>
    </source>
</evidence>
<feature type="domain" description="Helix-hairpin-helix DNA-binding motif class 1" evidence="1">
    <location>
        <begin position="239"/>
        <end position="258"/>
    </location>
</feature>
<dbReference type="AlphaFoldDB" id="A9E1U3"/>
<feature type="domain" description="Helix-hairpin-helix DNA-binding motif class 1" evidence="1">
    <location>
        <begin position="171"/>
        <end position="190"/>
    </location>
</feature>
<dbReference type="InterPro" id="IPR051675">
    <property type="entry name" value="Endo/Exo/Phosphatase_dom_1"/>
</dbReference>
<protein>
    <submittedName>
        <fullName evidence="2">ComEA protein-related protein</fullName>
    </submittedName>
</protein>
<evidence type="ECO:0000313" key="2">
    <source>
        <dbReference type="EMBL" id="EDP95675.1"/>
    </source>
</evidence>
<dbReference type="eggNOG" id="COG1555">
    <property type="taxonomic scope" value="Bacteria"/>
</dbReference>
<gene>
    <name evidence="2" type="ORF">KAOT1_22526</name>
</gene>
<dbReference type="GO" id="GO:0006281">
    <property type="term" value="P:DNA repair"/>
    <property type="evidence" value="ECO:0007669"/>
    <property type="project" value="InterPro"/>
</dbReference>
<dbReference type="RefSeq" id="WP_007097029.1">
    <property type="nucleotide sequence ID" value="NZ_CP142125.1"/>
</dbReference>
<dbReference type="PANTHER" id="PTHR21180">
    <property type="entry name" value="ENDONUCLEASE/EXONUCLEASE/PHOSPHATASE FAMILY DOMAIN-CONTAINING PROTEIN 1"/>
    <property type="match status" value="1"/>
</dbReference>
<dbReference type="HOGENOM" id="CLU_077104_0_2_10"/>
<dbReference type="SMART" id="SM00278">
    <property type="entry name" value="HhH1"/>
    <property type="match status" value="3"/>
</dbReference>
<name>A9E1U3_9FLAO</name>
<accession>A9E1U3</accession>
<dbReference type="InterPro" id="IPR003583">
    <property type="entry name" value="Hlx-hairpin-Hlx_DNA-bd_motif"/>
</dbReference>